<dbReference type="SUPFAM" id="SSF50978">
    <property type="entry name" value="WD40 repeat-like"/>
    <property type="match status" value="1"/>
</dbReference>
<evidence type="ECO:0000256" key="4">
    <source>
        <dbReference type="ARBA" id="ARBA00034298"/>
    </source>
</evidence>
<accession>A0A6U0C2E4</accession>
<dbReference type="Pfam" id="PF00400">
    <property type="entry name" value="WD40"/>
    <property type="match status" value="1"/>
</dbReference>
<evidence type="ECO:0000256" key="6">
    <source>
        <dbReference type="SAM" id="MobiDB-lite"/>
    </source>
</evidence>
<evidence type="ECO:0000256" key="3">
    <source>
        <dbReference type="ARBA" id="ARBA00022737"/>
    </source>
</evidence>
<reference evidence="7" key="1">
    <citation type="submission" date="2021-01" db="EMBL/GenBank/DDBJ databases">
        <authorList>
            <person name="Corre E."/>
            <person name="Pelletier E."/>
            <person name="Niang G."/>
            <person name="Scheremetjew M."/>
            <person name="Finn R."/>
            <person name="Kale V."/>
            <person name="Holt S."/>
            <person name="Cochrane G."/>
            <person name="Meng A."/>
            <person name="Brown T."/>
            <person name="Cohen L."/>
        </authorList>
    </citation>
    <scope>NUCLEOTIDE SEQUENCE</scope>
    <source>
        <strain evidence="7">Clade-D-RCC2572</strain>
    </source>
</reference>
<dbReference type="GO" id="GO:0019888">
    <property type="term" value="F:protein phosphatase regulator activity"/>
    <property type="evidence" value="ECO:0007669"/>
    <property type="project" value="InterPro"/>
</dbReference>
<dbReference type="InterPro" id="IPR036322">
    <property type="entry name" value="WD40_repeat_dom_sf"/>
</dbReference>
<dbReference type="Gene3D" id="2.130.10.10">
    <property type="entry name" value="YVTN repeat-like/Quinoprotein amine dehydrogenase"/>
    <property type="match status" value="2"/>
</dbReference>
<keyword evidence="3 5" id="KW-0677">Repeat</keyword>
<dbReference type="InterPro" id="IPR018067">
    <property type="entry name" value="PP2A_PR55_CS"/>
</dbReference>
<dbReference type="PIRSF" id="PIRSF037309">
    <property type="entry name" value="PP2A_PR55"/>
    <property type="match status" value="1"/>
</dbReference>
<dbReference type="PANTHER" id="PTHR11871">
    <property type="entry name" value="PROTEIN PHOSPHATASE PP2A REGULATORY SUBUNIT B"/>
    <property type="match status" value="1"/>
</dbReference>
<feature type="region of interest" description="Disordered" evidence="6">
    <location>
        <begin position="435"/>
        <end position="467"/>
    </location>
</feature>
<name>A0A6U0C2E4_9CHLO</name>
<evidence type="ECO:0000256" key="5">
    <source>
        <dbReference type="RuleBase" id="RU331113"/>
    </source>
</evidence>
<comment type="similarity">
    <text evidence="1 5">Belongs to the phosphatase 2A regulatory subunit B family.</text>
</comment>
<dbReference type="GO" id="GO:0000159">
    <property type="term" value="C:protein phosphatase type 2A complex"/>
    <property type="evidence" value="ECO:0007669"/>
    <property type="project" value="UniProtKB-UniRule"/>
</dbReference>
<keyword evidence="2 5" id="KW-0853">WD repeat</keyword>
<evidence type="ECO:0000256" key="2">
    <source>
        <dbReference type="ARBA" id="ARBA00022574"/>
    </source>
</evidence>
<dbReference type="InterPro" id="IPR015943">
    <property type="entry name" value="WD40/YVTN_repeat-like_dom_sf"/>
</dbReference>
<dbReference type="EMBL" id="HBEW01001662">
    <property type="protein sequence ID" value="CAD8577841.1"/>
    <property type="molecule type" value="Transcribed_RNA"/>
</dbReference>
<organism evidence="7">
    <name type="scientific">Ostreococcus mediterraneus</name>
    <dbReference type="NCBI Taxonomy" id="1486918"/>
    <lineage>
        <taxon>Eukaryota</taxon>
        <taxon>Viridiplantae</taxon>
        <taxon>Chlorophyta</taxon>
        <taxon>Mamiellophyceae</taxon>
        <taxon>Mamiellales</taxon>
        <taxon>Bathycoccaceae</taxon>
        <taxon>Ostreococcus</taxon>
    </lineage>
</organism>
<dbReference type="PRINTS" id="PR00600">
    <property type="entry name" value="PP2APR55"/>
</dbReference>
<dbReference type="PROSITE" id="PS01024">
    <property type="entry name" value="PR55_1"/>
    <property type="match status" value="1"/>
</dbReference>
<protein>
    <recommendedName>
        <fullName evidence="5">Serine/threonine-protein phosphatase 2A 55 kDa regulatory subunit B</fullName>
    </recommendedName>
</protein>
<sequence>MRAHGGDDAPAGLDFEFSQVFGERAAGEEVQDADIISAVEFNVTGEKLATGDRGGRVVLFERIHHSKSVIEELRSRFYESGVGGADGSDVRPPAMFSGRKEPVEYRYLTEFQSHEPEFDYLKSLEIEEKINTLRWCNQGANDANFVLSTNDKTIKLWKVYEKHLECVSGFNVGRGEGGGFRRMNGGGASSAPDVTAVAQHNGALKFPSIVRGESVFTARNRRVYANAHAYHINSLSVNSDGETFISADDLRINLWHLESSQQSFNIVDIKPTNMEDLSEVITAAEFHPTHCNYLAYSSSKGTIRLTDLRQHAVCDSYAKLFELPEPAEKRSFFSEIIASISDIKFSRDGRYILSRDYLTMKLWDINMDRAPVATVNVHDHLRPKLCDLYENDSIFDKFQCCVSNDGSNIATGSYGNVFKSFNTATDDNGASGATFEVSKDPSGKSRGAASAVKTPQRNRMDYTTSTGSSNTITANDVFSLSPADFAAGKILHMAWHPSENIVATAAANSLYFYNAA</sequence>
<gene>
    <name evidence="7" type="ORF">OMED0929_LOCUS1406</name>
</gene>
<dbReference type="SMART" id="SM00320">
    <property type="entry name" value="WD40"/>
    <property type="match status" value="7"/>
</dbReference>
<dbReference type="InterPro" id="IPR001680">
    <property type="entry name" value="WD40_rpt"/>
</dbReference>
<proteinExistence type="inferred from homology"/>
<dbReference type="InterPro" id="IPR000009">
    <property type="entry name" value="PP2A_PR55"/>
</dbReference>
<feature type="compositionally biased region" description="Polar residues" evidence="6">
    <location>
        <begin position="453"/>
        <end position="467"/>
    </location>
</feature>
<evidence type="ECO:0000256" key="1">
    <source>
        <dbReference type="ARBA" id="ARBA00008259"/>
    </source>
</evidence>
<dbReference type="AlphaFoldDB" id="A0A6U0C2E4"/>
<comment type="function">
    <text evidence="4">The B regulatory subunit may modulate substrate selectivity and catalytic activity, and may also direct the localization of the catalytic enzyme to a particular subcellular compartment.</text>
</comment>
<evidence type="ECO:0000313" key="7">
    <source>
        <dbReference type="EMBL" id="CAD8577841.1"/>
    </source>
</evidence>